<feature type="transmembrane region" description="Helical" evidence="7">
    <location>
        <begin position="28"/>
        <end position="46"/>
    </location>
</feature>
<feature type="region of interest" description="Disordered" evidence="6">
    <location>
        <begin position="64"/>
        <end position="163"/>
    </location>
</feature>
<evidence type="ECO:0000256" key="1">
    <source>
        <dbReference type="ARBA" id="ARBA00004167"/>
    </source>
</evidence>
<keyword evidence="3 7" id="KW-0812">Transmembrane</keyword>
<dbReference type="Gene3D" id="2.40.128.260">
    <property type="entry name" value="Type IV secretion system, VirB10/TraB/TrbI"/>
    <property type="match status" value="1"/>
</dbReference>
<dbReference type="InterPro" id="IPR042217">
    <property type="entry name" value="T4SS_VirB10/TrbI"/>
</dbReference>
<keyword evidence="5 7" id="KW-0472">Membrane</keyword>
<dbReference type="InterPro" id="IPR005498">
    <property type="entry name" value="T4SS_VirB10/TraB/TrbI"/>
</dbReference>
<dbReference type="GO" id="GO:0016020">
    <property type="term" value="C:membrane"/>
    <property type="evidence" value="ECO:0007669"/>
    <property type="project" value="UniProtKB-SubCell"/>
</dbReference>
<evidence type="ECO:0000313" key="8">
    <source>
        <dbReference type="EMBL" id="MXO92876.1"/>
    </source>
</evidence>
<evidence type="ECO:0000256" key="2">
    <source>
        <dbReference type="ARBA" id="ARBA00010265"/>
    </source>
</evidence>
<feature type="compositionally biased region" description="Pro residues" evidence="6">
    <location>
        <begin position="118"/>
        <end position="132"/>
    </location>
</feature>
<keyword evidence="4 7" id="KW-1133">Transmembrane helix</keyword>
<gene>
    <name evidence="8" type="ORF">GRI62_04540</name>
</gene>
<dbReference type="Proteomes" id="UP000460626">
    <property type="component" value="Unassembled WGS sequence"/>
</dbReference>
<evidence type="ECO:0000256" key="6">
    <source>
        <dbReference type="SAM" id="MobiDB-lite"/>
    </source>
</evidence>
<organism evidence="8 9">
    <name type="scientific">Aurantiacibacter arachoides</name>
    <dbReference type="NCBI Taxonomy" id="1850444"/>
    <lineage>
        <taxon>Bacteria</taxon>
        <taxon>Pseudomonadati</taxon>
        <taxon>Pseudomonadota</taxon>
        <taxon>Alphaproteobacteria</taxon>
        <taxon>Sphingomonadales</taxon>
        <taxon>Erythrobacteraceae</taxon>
        <taxon>Aurantiacibacter</taxon>
    </lineage>
</organism>
<comment type="subcellular location">
    <subcellularLocation>
        <location evidence="1">Membrane</location>
        <topology evidence="1">Single-pass membrane protein</topology>
    </subcellularLocation>
</comment>
<accession>A0A845A172</accession>
<dbReference type="Pfam" id="PF03743">
    <property type="entry name" value="TrbI"/>
    <property type="match status" value="1"/>
</dbReference>
<evidence type="ECO:0000256" key="5">
    <source>
        <dbReference type="ARBA" id="ARBA00023136"/>
    </source>
</evidence>
<reference evidence="8 9" key="1">
    <citation type="submission" date="2019-12" db="EMBL/GenBank/DDBJ databases">
        <title>Genomic-based taxomic classification of the family Erythrobacteraceae.</title>
        <authorList>
            <person name="Xu L."/>
        </authorList>
    </citation>
    <scope>NUCLEOTIDE SEQUENCE [LARGE SCALE GENOMIC DNA]</scope>
    <source>
        <strain evidence="8 9">RC4-10-4</strain>
    </source>
</reference>
<protein>
    <submittedName>
        <fullName evidence="8">Conjugal transfer protein TrbI</fullName>
    </submittedName>
</protein>
<evidence type="ECO:0000313" key="9">
    <source>
        <dbReference type="Proteomes" id="UP000460626"/>
    </source>
</evidence>
<evidence type="ECO:0000256" key="3">
    <source>
        <dbReference type="ARBA" id="ARBA00022692"/>
    </source>
</evidence>
<dbReference type="CDD" id="cd16429">
    <property type="entry name" value="VirB10"/>
    <property type="match status" value="1"/>
</dbReference>
<dbReference type="AlphaFoldDB" id="A0A845A172"/>
<proteinExistence type="inferred from homology"/>
<evidence type="ECO:0000256" key="7">
    <source>
        <dbReference type="SAM" id="Phobius"/>
    </source>
</evidence>
<comment type="caution">
    <text evidence="8">The sequence shown here is derived from an EMBL/GenBank/DDBJ whole genome shotgun (WGS) entry which is preliminary data.</text>
</comment>
<comment type="similarity">
    <text evidence="2">Belongs to the TrbI/VirB10 family.</text>
</comment>
<dbReference type="EMBL" id="WTYH01000001">
    <property type="protein sequence ID" value="MXO92876.1"/>
    <property type="molecule type" value="Genomic_DNA"/>
</dbReference>
<name>A0A845A172_9SPHN</name>
<sequence>MTDRMARTDSDSVRDQRPVVRTVASSNYGMWAFVAVLLLGGAWLFATLNSAREASDAPRAFATGAAGPRIASPPPLALPPDGRRLPLDLGPEGPVLLRQVPPSSGAAPRLARSESQPPVAPYSPPYQPPVEPPIIYTDTPTPPTGMERGGARQPDPPPVADQSGNRVLAARLANPSFTVPQGTLIPAVLETGFNSTRQGRARALVQRNVYGFDGTRVLIPRGSRLYGEYQAGINPGERRAQITWTRLIRPDGVTVALDSPAADQLGRAGVEGDVNSRFLARFGSALLQSVLDIGVGVATRSSSDGVIVAMPGSTQNITGDAAQVRPVLVIDPGASVAVHVARDLDFSSVDR</sequence>
<evidence type="ECO:0000256" key="4">
    <source>
        <dbReference type="ARBA" id="ARBA00022989"/>
    </source>
</evidence>
<keyword evidence="9" id="KW-1185">Reference proteome</keyword>